<dbReference type="AlphaFoldDB" id="A0A813EPK3"/>
<dbReference type="Proteomes" id="UP000654075">
    <property type="component" value="Unassembled WGS sequence"/>
</dbReference>
<dbReference type="EMBL" id="CAJNNV010014039">
    <property type="protein sequence ID" value="CAE8602246.1"/>
    <property type="molecule type" value="Genomic_DNA"/>
</dbReference>
<feature type="compositionally biased region" description="Basic residues" evidence="1">
    <location>
        <begin position="87"/>
        <end position="97"/>
    </location>
</feature>
<comment type="caution">
    <text evidence="2">The sequence shown here is derived from an EMBL/GenBank/DDBJ whole genome shotgun (WGS) entry which is preliminary data.</text>
</comment>
<evidence type="ECO:0000313" key="2">
    <source>
        <dbReference type="EMBL" id="CAE8602246.1"/>
    </source>
</evidence>
<gene>
    <name evidence="2" type="ORF">PGLA1383_LOCUS20500</name>
</gene>
<organism evidence="2 3">
    <name type="scientific">Polarella glacialis</name>
    <name type="common">Dinoflagellate</name>
    <dbReference type="NCBI Taxonomy" id="89957"/>
    <lineage>
        <taxon>Eukaryota</taxon>
        <taxon>Sar</taxon>
        <taxon>Alveolata</taxon>
        <taxon>Dinophyceae</taxon>
        <taxon>Suessiales</taxon>
        <taxon>Suessiaceae</taxon>
        <taxon>Polarella</taxon>
    </lineage>
</organism>
<protein>
    <submittedName>
        <fullName evidence="2">Uncharacterized protein</fullName>
    </submittedName>
</protein>
<name>A0A813EPK3_POLGL</name>
<reference evidence="2" key="1">
    <citation type="submission" date="2021-02" db="EMBL/GenBank/DDBJ databases">
        <authorList>
            <person name="Dougan E. K."/>
            <person name="Rhodes N."/>
            <person name="Thang M."/>
            <person name="Chan C."/>
        </authorList>
    </citation>
    <scope>NUCLEOTIDE SEQUENCE</scope>
</reference>
<accession>A0A813EPK3</accession>
<evidence type="ECO:0000256" key="1">
    <source>
        <dbReference type="SAM" id="MobiDB-lite"/>
    </source>
</evidence>
<dbReference type="OrthoDB" id="10548326at2759"/>
<proteinExistence type="predicted"/>
<evidence type="ECO:0000313" key="3">
    <source>
        <dbReference type="Proteomes" id="UP000654075"/>
    </source>
</evidence>
<feature type="non-terminal residue" evidence="2">
    <location>
        <position position="97"/>
    </location>
</feature>
<sequence>VVDFTRGGFVIGHMSEVEPGRFMLVIYVPEDSDEKSPDGGAAALFGRTGGTSAADMFSSAEHYDPGSSRQLAAGKMRGPQNPGLSGQRHRQARGIVR</sequence>
<keyword evidence="3" id="KW-1185">Reference proteome</keyword>
<feature type="region of interest" description="Disordered" evidence="1">
    <location>
        <begin position="57"/>
        <end position="97"/>
    </location>
</feature>